<reference evidence="3" key="1">
    <citation type="submission" date="2018-05" db="EMBL/GenBank/DDBJ databases">
        <title>Leptospira yasudae sp. nov. and Leptospira stimsonii sp. nov., two pathogenic species of the genus Leptospira isolated from environmental sources.</title>
        <authorList>
            <person name="Casanovas-Massana A."/>
            <person name="Hamond C."/>
            <person name="Santos L.A."/>
            <person name="Hacker K.P."/>
            <person name="Balassiano I."/>
            <person name="Medeiros M.A."/>
            <person name="Reis M.G."/>
            <person name="Ko A.I."/>
            <person name="Wunder E.A."/>
        </authorList>
    </citation>
    <scope>NUCLEOTIDE SEQUENCE [LARGE SCALE GENOMIC DNA]</scope>
    <source>
        <strain evidence="3">Yale</strain>
    </source>
</reference>
<organism evidence="2 3">
    <name type="scientific">Leptospira stimsonii</name>
    <dbReference type="NCBI Taxonomy" id="2202203"/>
    <lineage>
        <taxon>Bacteria</taxon>
        <taxon>Pseudomonadati</taxon>
        <taxon>Spirochaetota</taxon>
        <taxon>Spirochaetia</taxon>
        <taxon>Leptospirales</taxon>
        <taxon>Leptospiraceae</taxon>
        <taxon>Leptospira</taxon>
    </lineage>
</organism>
<dbReference type="OrthoDB" id="219466at2"/>
<dbReference type="Pfam" id="PF14130">
    <property type="entry name" value="Cap4_nuclease"/>
    <property type="match status" value="1"/>
</dbReference>
<protein>
    <recommendedName>
        <fullName evidence="1">CD-NTase associated protein 4-like DNA endonuclease domain-containing protein</fullName>
    </recommendedName>
</protein>
<dbReference type="GO" id="GO:0004518">
    <property type="term" value="F:nuclease activity"/>
    <property type="evidence" value="ECO:0007669"/>
    <property type="project" value="InterPro"/>
</dbReference>
<dbReference type="EMBL" id="QHCT01000016">
    <property type="protein sequence ID" value="RHX83923.1"/>
    <property type="molecule type" value="Genomic_DNA"/>
</dbReference>
<sequence length="171" mass="19564">MEELKVKRVYLMAKTGGSAAKLGNQFEDLWSWREILRLLENEILSITFEPEDDPVGIEYAVTCLDGTREYHSVKNRSEASWTVTQIAKPDNDSGRSILKDLVRRLELDQTAKAYFKSSAKNIALSNLPPLFRKLTSFQELNFELSAKESEEVSGEYCHCTNLETKPNRSKR</sequence>
<evidence type="ECO:0000313" key="3">
    <source>
        <dbReference type="Proteomes" id="UP000265798"/>
    </source>
</evidence>
<evidence type="ECO:0000259" key="1">
    <source>
        <dbReference type="Pfam" id="PF14130"/>
    </source>
</evidence>
<dbReference type="AlphaFoldDB" id="A0A396YPD4"/>
<evidence type="ECO:0000313" key="2">
    <source>
        <dbReference type="EMBL" id="RHX83923.1"/>
    </source>
</evidence>
<gene>
    <name evidence="2" type="ORF">DLM75_23560</name>
</gene>
<dbReference type="InterPro" id="IPR025382">
    <property type="entry name" value="Cap4-like_endonuclease_dom"/>
</dbReference>
<comment type="caution">
    <text evidence="2">The sequence shown here is derived from an EMBL/GenBank/DDBJ whole genome shotgun (WGS) entry which is preliminary data.</text>
</comment>
<dbReference type="Proteomes" id="UP000265798">
    <property type="component" value="Unassembled WGS sequence"/>
</dbReference>
<name>A0A396YPD4_9LEPT</name>
<proteinExistence type="predicted"/>
<accession>A0A396YPD4</accession>
<feature type="domain" description="CD-NTase associated protein 4-like DNA endonuclease" evidence="1">
    <location>
        <begin position="15"/>
        <end position="111"/>
    </location>
</feature>
<dbReference type="RefSeq" id="WP_118970960.1">
    <property type="nucleotide sequence ID" value="NZ_QHCT01000016.1"/>
</dbReference>